<accession>A0A816JS89</accession>
<protein>
    <submittedName>
        <fullName evidence="2">(rape) hypothetical protein</fullName>
    </submittedName>
</protein>
<proteinExistence type="predicted"/>
<dbReference type="Proteomes" id="UP001295469">
    <property type="component" value="Chromosome C04"/>
</dbReference>
<evidence type="ECO:0000313" key="2">
    <source>
        <dbReference type="EMBL" id="CAF1859207.1"/>
    </source>
</evidence>
<organism evidence="2">
    <name type="scientific">Brassica napus</name>
    <name type="common">Rape</name>
    <dbReference type="NCBI Taxonomy" id="3708"/>
    <lineage>
        <taxon>Eukaryota</taxon>
        <taxon>Viridiplantae</taxon>
        <taxon>Streptophyta</taxon>
        <taxon>Embryophyta</taxon>
        <taxon>Tracheophyta</taxon>
        <taxon>Spermatophyta</taxon>
        <taxon>Magnoliopsida</taxon>
        <taxon>eudicotyledons</taxon>
        <taxon>Gunneridae</taxon>
        <taxon>Pentapetalae</taxon>
        <taxon>rosids</taxon>
        <taxon>malvids</taxon>
        <taxon>Brassicales</taxon>
        <taxon>Brassicaceae</taxon>
        <taxon>Brassiceae</taxon>
        <taxon>Brassica</taxon>
    </lineage>
</organism>
<reference evidence="2" key="1">
    <citation type="submission" date="2021-01" db="EMBL/GenBank/DDBJ databases">
        <authorList>
            <consortium name="Genoscope - CEA"/>
            <person name="William W."/>
        </authorList>
    </citation>
    <scope>NUCLEOTIDE SEQUENCE</scope>
</reference>
<dbReference type="AlphaFoldDB" id="A0A816JS89"/>
<evidence type="ECO:0000256" key="1">
    <source>
        <dbReference type="SAM" id="MobiDB-lite"/>
    </source>
</evidence>
<gene>
    <name evidence="2" type="ORF">DARMORV10_C04P47420.1</name>
</gene>
<name>A0A816JS89_BRANA</name>
<feature type="compositionally biased region" description="Basic and acidic residues" evidence="1">
    <location>
        <begin position="10"/>
        <end position="24"/>
    </location>
</feature>
<feature type="region of interest" description="Disordered" evidence="1">
    <location>
        <begin position="1"/>
        <end position="26"/>
    </location>
</feature>
<dbReference type="EMBL" id="HG994368">
    <property type="protein sequence ID" value="CAF1859207.1"/>
    <property type="molecule type" value="Genomic_DNA"/>
</dbReference>
<feature type="non-terminal residue" evidence="2">
    <location>
        <position position="1"/>
    </location>
</feature>
<sequence length="151" mass="17448">LVASPLTASKPRDEEREGEHDDHNSITMATCDHSRLNNGSWHFVEQMYIQSLRYNRLDVPLLKFLWPEGSPLKQVQDIAPLPPLYSCFQVFTEQVCSSSTVRTITHVVHHRFLHFFLLRTLSVRLLHELPSPLLPHPPARQQPGTHQLPQF</sequence>